<gene>
    <name evidence="8" type="ORF">QYE76_029674</name>
</gene>
<evidence type="ECO:0000256" key="5">
    <source>
        <dbReference type="ARBA" id="ARBA00023136"/>
    </source>
</evidence>
<dbReference type="Pfam" id="PF01554">
    <property type="entry name" value="MatE"/>
    <property type="match status" value="2"/>
</dbReference>
<dbReference type="InterPro" id="IPR002528">
    <property type="entry name" value="MATE_fam"/>
</dbReference>
<evidence type="ECO:0000256" key="1">
    <source>
        <dbReference type="ARBA" id="ARBA00004141"/>
    </source>
</evidence>
<proteinExistence type="inferred from homology"/>
<feature type="transmembrane region" description="Helical" evidence="6">
    <location>
        <begin position="177"/>
        <end position="200"/>
    </location>
</feature>
<feature type="transmembrane region" description="Helical" evidence="6">
    <location>
        <begin position="144"/>
        <end position="165"/>
    </location>
</feature>
<protein>
    <recommendedName>
        <fullName evidence="6">Protein DETOXIFICATION</fullName>
    </recommendedName>
    <alternativeName>
        <fullName evidence="6">Multidrug and toxic compound extrusion protein</fullName>
    </alternativeName>
</protein>
<evidence type="ECO:0000256" key="7">
    <source>
        <dbReference type="SAM" id="MobiDB-lite"/>
    </source>
</evidence>
<accession>A0AAD8QN88</accession>
<keyword evidence="5 6" id="KW-0472">Membrane</keyword>
<feature type="transmembrane region" description="Helical" evidence="6">
    <location>
        <begin position="369"/>
        <end position="391"/>
    </location>
</feature>
<reference evidence="8" key="1">
    <citation type="submission" date="2023-07" db="EMBL/GenBank/DDBJ databases">
        <title>A chromosome-level genome assembly of Lolium multiflorum.</title>
        <authorList>
            <person name="Chen Y."/>
            <person name="Copetti D."/>
            <person name="Kolliker R."/>
            <person name="Studer B."/>
        </authorList>
    </citation>
    <scope>NUCLEOTIDE SEQUENCE</scope>
    <source>
        <strain evidence="8">02402/16</strain>
        <tissue evidence="8">Leaf</tissue>
    </source>
</reference>
<organism evidence="8 9">
    <name type="scientific">Lolium multiflorum</name>
    <name type="common">Italian ryegrass</name>
    <name type="synonym">Lolium perenne subsp. multiflorum</name>
    <dbReference type="NCBI Taxonomy" id="4521"/>
    <lineage>
        <taxon>Eukaryota</taxon>
        <taxon>Viridiplantae</taxon>
        <taxon>Streptophyta</taxon>
        <taxon>Embryophyta</taxon>
        <taxon>Tracheophyta</taxon>
        <taxon>Spermatophyta</taxon>
        <taxon>Magnoliopsida</taxon>
        <taxon>Liliopsida</taxon>
        <taxon>Poales</taxon>
        <taxon>Poaceae</taxon>
        <taxon>BOP clade</taxon>
        <taxon>Pooideae</taxon>
        <taxon>Poodae</taxon>
        <taxon>Poeae</taxon>
        <taxon>Poeae Chloroplast Group 2 (Poeae type)</taxon>
        <taxon>Loliodinae</taxon>
        <taxon>Loliinae</taxon>
        <taxon>Lolium</taxon>
    </lineage>
</organism>
<evidence type="ECO:0000313" key="8">
    <source>
        <dbReference type="EMBL" id="KAK1606001.1"/>
    </source>
</evidence>
<evidence type="ECO:0000256" key="4">
    <source>
        <dbReference type="ARBA" id="ARBA00022989"/>
    </source>
</evidence>
<feature type="transmembrane region" description="Helical" evidence="6">
    <location>
        <begin position="212"/>
        <end position="231"/>
    </location>
</feature>
<feature type="compositionally biased region" description="Basic and acidic residues" evidence="7">
    <location>
        <begin position="9"/>
        <end position="23"/>
    </location>
</feature>
<dbReference type="Proteomes" id="UP001231189">
    <property type="component" value="Unassembled WGS sequence"/>
</dbReference>
<feature type="transmembrane region" description="Helical" evidence="6">
    <location>
        <begin position="62"/>
        <end position="82"/>
    </location>
</feature>
<feature type="transmembrane region" description="Helical" evidence="6">
    <location>
        <begin position="334"/>
        <end position="357"/>
    </location>
</feature>
<dbReference type="NCBIfam" id="TIGR00797">
    <property type="entry name" value="matE"/>
    <property type="match status" value="1"/>
</dbReference>
<dbReference type="AlphaFoldDB" id="A0AAD8QN88"/>
<evidence type="ECO:0000256" key="6">
    <source>
        <dbReference type="RuleBase" id="RU004914"/>
    </source>
</evidence>
<comment type="subcellular location">
    <subcellularLocation>
        <location evidence="1">Membrane</location>
        <topology evidence="1">Multi-pass membrane protein</topology>
    </subcellularLocation>
</comment>
<feature type="region of interest" description="Disordered" evidence="7">
    <location>
        <begin position="1"/>
        <end position="23"/>
    </location>
</feature>
<feature type="transmembrane region" description="Helical" evidence="6">
    <location>
        <begin position="403"/>
        <end position="427"/>
    </location>
</feature>
<keyword evidence="4 6" id="KW-1133">Transmembrane helix</keyword>
<dbReference type="PANTHER" id="PTHR11206">
    <property type="entry name" value="MULTIDRUG RESISTANCE PROTEIN"/>
    <property type="match status" value="1"/>
</dbReference>
<comment type="caution">
    <text evidence="8">The sequence shown here is derived from an EMBL/GenBank/DDBJ whole genome shotgun (WGS) entry which is preliminary data.</text>
</comment>
<dbReference type="GO" id="GO:1990961">
    <property type="term" value="P:xenobiotic detoxification by transmembrane export across the plasma membrane"/>
    <property type="evidence" value="ECO:0007669"/>
    <property type="project" value="InterPro"/>
</dbReference>
<feature type="transmembrane region" description="Helical" evidence="6">
    <location>
        <begin position="433"/>
        <end position="456"/>
    </location>
</feature>
<evidence type="ECO:0000313" key="9">
    <source>
        <dbReference type="Proteomes" id="UP001231189"/>
    </source>
</evidence>
<dbReference type="InterPro" id="IPR045069">
    <property type="entry name" value="MATE_euk"/>
</dbReference>
<dbReference type="GO" id="GO:0016020">
    <property type="term" value="C:membrane"/>
    <property type="evidence" value="ECO:0007669"/>
    <property type="project" value="UniProtKB-SubCell"/>
</dbReference>
<dbReference type="CDD" id="cd13132">
    <property type="entry name" value="MATE_eukaryotic"/>
    <property type="match status" value="1"/>
</dbReference>
<evidence type="ECO:0000256" key="3">
    <source>
        <dbReference type="ARBA" id="ARBA00022692"/>
    </source>
</evidence>
<comment type="similarity">
    <text evidence="2 6">Belongs to the multi antimicrobial extrusion (MATE) (TC 2.A.66.1) family.</text>
</comment>
<sequence>MEASMEETLLSRRPEPKEEQSSAVSEELKRQLWLAGPLIVGFLMRNLIQMISLMFLGHLGELQLAGATMATSFAGFTGFSLLNGLASGLETLCGQAFGARQYHLVCVHKQRGMLILTLLSVPLAVVWFYAGSILLLFGLKDEDIAMEAGTYARWMIPALFAYGLLQCQVRYLQMQNIVFPVMLSAAATVLFHLAVCWVLVHGLGLGSKGVAIGIAISYWISVLILAVYVRVSSTCKNTWTGFSIEAFHDPLVFFRVAVPSALMVCSEWWLFETIILLSGLLPNARLETSVLSITLSTADCLYMIPSGLGAAISTRVSNELGTARPRAARLAVRVAMFFAISEGLVMAMILISVRHVWGHVYSDQEEVVTYVAKMVLLIAVSSLLDGIQSILSGVARGCGWQKIGACINLGAFYIVGIPAAYLFAFVLHIGGMGLWMGIICGILVQDLLLLAITLCTDWEKEATKVKDRVLCSALPTDLTT</sequence>
<dbReference type="EMBL" id="JAUUTY010000007">
    <property type="protein sequence ID" value="KAK1606001.1"/>
    <property type="molecule type" value="Genomic_DNA"/>
</dbReference>
<evidence type="ECO:0000256" key="2">
    <source>
        <dbReference type="ARBA" id="ARBA00010199"/>
    </source>
</evidence>
<keyword evidence="9" id="KW-1185">Reference proteome</keyword>
<keyword evidence="3 6" id="KW-0812">Transmembrane</keyword>
<dbReference type="GO" id="GO:0042910">
    <property type="term" value="F:xenobiotic transmembrane transporter activity"/>
    <property type="evidence" value="ECO:0007669"/>
    <property type="project" value="InterPro"/>
</dbReference>
<feature type="transmembrane region" description="Helical" evidence="6">
    <location>
        <begin position="32"/>
        <end position="56"/>
    </location>
</feature>
<feature type="transmembrane region" description="Helical" evidence="6">
    <location>
        <begin position="113"/>
        <end position="138"/>
    </location>
</feature>
<dbReference type="GO" id="GO:0015297">
    <property type="term" value="F:antiporter activity"/>
    <property type="evidence" value="ECO:0007669"/>
    <property type="project" value="InterPro"/>
</dbReference>
<name>A0AAD8QN88_LOLMU</name>